<dbReference type="CDD" id="cd16630">
    <property type="entry name" value="RING-HC_RBR_RNF216"/>
    <property type="match status" value="1"/>
</dbReference>
<evidence type="ECO:0000256" key="6">
    <source>
        <dbReference type="ARBA" id="ARBA00022786"/>
    </source>
</evidence>
<comment type="pathway">
    <text evidence="1">Protein modification; protein ubiquitination.</text>
</comment>
<dbReference type="InterPro" id="IPR058758">
    <property type="entry name" value="UBA_RNF216"/>
</dbReference>
<dbReference type="PANTHER" id="PTHR22770:SF42">
    <property type="entry name" value="FINGER PROTEIN (ZIN), PUTATIVE (AFU_ORTHOLOGUE AFUA_4G03910)-RELATED"/>
    <property type="match status" value="1"/>
</dbReference>
<dbReference type="AlphaFoldDB" id="A0AAE0TS71"/>
<evidence type="ECO:0000256" key="7">
    <source>
        <dbReference type="ARBA" id="ARBA00022833"/>
    </source>
</evidence>
<gene>
    <name evidence="10" type="ORF">LTR78_008072</name>
</gene>
<dbReference type="InterPro" id="IPR047546">
    <property type="entry name" value="Rcat_RBR_RNF216"/>
</dbReference>
<dbReference type="PROSITE" id="PS51873">
    <property type="entry name" value="TRIAD"/>
    <property type="match status" value="1"/>
</dbReference>
<feature type="transmembrane region" description="Helical" evidence="8">
    <location>
        <begin position="441"/>
        <end position="460"/>
    </location>
</feature>
<dbReference type="CDD" id="cd20353">
    <property type="entry name" value="Rcat_RBR_RNF216"/>
    <property type="match status" value="1"/>
</dbReference>
<keyword evidence="4" id="KW-0677">Repeat</keyword>
<proteinExistence type="predicted"/>
<evidence type="ECO:0000259" key="9">
    <source>
        <dbReference type="PROSITE" id="PS51873"/>
    </source>
</evidence>
<dbReference type="InterPro" id="IPR044066">
    <property type="entry name" value="TRIAD_supradom"/>
</dbReference>
<keyword evidence="3" id="KW-0479">Metal-binding</keyword>
<evidence type="ECO:0000256" key="3">
    <source>
        <dbReference type="ARBA" id="ARBA00022723"/>
    </source>
</evidence>
<keyword evidence="7" id="KW-0862">Zinc</keyword>
<evidence type="ECO:0000313" key="10">
    <source>
        <dbReference type="EMBL" id="KAK3672101.1"/>
    </source>
</evidence>
<evidence type="ECO:0000256" key="5">
    <source>
        <dbReference type="ARBA" id="ARBA00022771"/>
    </source>
</evidence>
<dbReference type="PANTHER" id="PTHR22770">
    <property type="entry name" value="UBIQUITIN CONJUGATING ENZYME 7 INTERACTING PROTEIN-RELATED"/>
    <property type="match status" value="1"/>
</dbReference>
<name>A0AAE0TS71_9PEZI</name>
<sequence>MDAMPPPRSSRLWKSKADFFRPFRTAATVEAGENIAPLYDPSIHHQADDEPDLKDLNAALSALVDIFPGVEPEVFREMLLNVGETSRVAIVTEQLLKKDFKWARGRFRASRKDGIEADRHKRRSLPGHDTGLVDEEMFRHETYKKAVKQVLYQEFRALYHSAIKAVMAEQNYSYTLCRPILQQLTARTWRFSISNLLPRRTATQGVEQHPYIITNTNGSQTDVAPAVKRTGSSQLDHELHLLFVEPVLAQQKRSRQAADRSYAEELNEAEAQENESMFDCECCYDNVPFEQIAACDGACHQLCFECVRRSTQEAVYGQGWSQTMDIRKGSVRCFASATEDCTGSLPAGIVRRALYDHTTGAEDTWDALQGRMASEALLKSHLPLQRCPFCEYAEVDETPPLKLRHPMQVWNHIATRSSVTLQIMMLSLTAALLLFTVPLLLFISMMYLAALLVPPLGAIVDRSWSRIYKQRRGHKFKCQNSSCRRTSCMRCTARWRDPHVCFENEKTSLRTAIESSATAAVKRTCPRCLLSFVKSSGCNKLVCNCGYTMCYICRQEITTKEGYGHFCQHFRPSGGRCIECEKCDLYGDEDEEAAIRKAAAVAEQAWRETEGGKADENDQATQRMVDVLVGQSRRLVWYEGLLDVLVEASAL</sequence>
<keyword evidence="2" id="KW-0808">Transferase</keyword>
<protein>
    <recommendedName>
        <fullName evidence="9">RING-type domain-containing protein</fullName>
    </recommendedName>
</protein>
<evidence type="ECO:0000256" key="2">
    <source>
        <dbReference type="ARBA" id="ARBA00022679"/>
    </source>
</evidence>
<dbReference type="Pfam" id="PF26200">
    <property type="entry name" value="Rcat_RNF216"/>
    <property type="match status" value="1"/>
</dbReference>
<dbReference type="SUPFAM" id="SSF57850">
    <property type="entry name" value="RING/U-box"/>
    <property type="match status" value="1"/>
</dbReference>
<keyword evidence="8" id="KW-1133">Transmembrane helix</keyword>
<organism evidence="10 11">
    <name type="scientific">Recurvomyces mirabilis</name>
    <dbReference type="NCBI Taxonomy" id="574656"/>
    <lineage>
        <taxon>Eukaryota</taxon>
        <taxon>Fungi</taxon>
        <taxon>Dikarya</taxon>
        <taxon>Ascomycota</taxon>
        <taxon>Pezizomycotina</taxon>
        <taxon>Dothideomycetes</taxon>
        <taxon>Dothideomycetidae</taxon>
        <taxon>Mycosphaerellales</taxon>
        <taxon>Teratosphaeriaceae</taxon>
        <taxon>Recurvomyces</taxon>
    </lineage>
</organism>
<dbReference type="InterPro" id="IPR047544">
    <property type="entry name" value="RING-HC_RBR_RNF216"/>
</dbReference>
<evidence type="ECO:0000256" key="4">
    <source>
        <dbReference type="ARBA" id="ARBA00022737"/>
    </source>
</evidence>
<keyword evidence="5" id="KW-0863">Zinc-finger</keyword>
<dbReference type="Gene3D" id="1.20.120.1750">
    <property type="match status" value="1"/>
</dbReference>
<evidence type="ECO:0000256" key="8">
    <source>
        <dbReference type="SAM" id="Phobius"/>
    </source>
</evidence>
<reference evidence="10" key="1">
    <citation type="submission" date="2023-07" db="EMBL/GenBank/DDBJ databases">
        <title>Black Yeasts Isolated from many extreme environments.</title>
        <authorList>
            <person name="Coleine C."/>
            <person name="Stajich J.E."/>
            <person name="Selbmann L."/>
        </authorList>
    </citation>
    <scope>NUCLEOTIDE SEQUENCE</scope>
    <source>
        <strain evidence="10">CCFEE 5485</strain>
    </source>
</reference>
<accession>A0AAE0TS71</accession>
<dbReference type="InterPro" id="IPR051628">
    <property type="entry name" value="LUBAC_E3_Ligases"/>
</dbReference>
<dbReference type="Proteomes" id="UP001274830">
    <property type="component" value="Unassembled WGS sequence"/>
</dbReference>
<dbReference type="GO" id="GO:0008270">
    <property type="term" value="F:zinc ion binding"/>
    <property type="evidence" value="ECO:0007669"/>
    <property type="project" value="UniProtKB-KW"/>
</dbReference>
<dbReference type="GO" id="GO:0016740">
    <property type="term" value="F:transferase activity"/>
    <property type="evidence" value="ECO:0007669"/>
    <property type="project" value="UniProtKB-KW"/>
</dbReference>
<evidence type="ECO:0000256" key="1">
    <source>
        <dbReference type="ARBA" id="ARBA00004906"/>
    </source>
</evidence>
<comment type="caution">
    <text evidence="10">The sequence shown here is derived from an EMBL/GenBank/DDBJ whole genome shotgun (WGS) entry which is preliminary data.</text>
</comment>
<dbReference type="Pfam" id="PF26191">
    <property type="entry name" value="RING-HC_RBR_RNF216"/>
    <property type="match status" value="1"/>
</dbReference>
<keyword evidence="8" id="KW-0812">Transmembrane</keyword>
<dbReference type="Pfam" id="PF26112">
    <property type="entry name" value="UBA_RNF216"/>
    <property type="match status" value="1"/>
</dbReference>
<keyword evidence="11" id="KW-1185">Reference proteome</keyword>
<dbReference type="EMBL" id="JAUTXT010000036">
    <property type="protein sequence ID" value="KAK3672101.1"/>
    <property type="molecule type" value="Genomic_DNA"/>
</dbReference>
<evidence type="ECO:0000313" key="11">
    <source>
        <dbReference type="Proteomes" id="UP001274830"/>
    </source>
</evidence>
<keyword evidence="6" id="KW-0833">Ubl conjugation pathway</keyword>
<feature type="domain" description="RING-type" evidence="9">
    <location>
        <begin position="276"/>
        <end position="581"/>
    </location>
</feature>
<keyword evidence="8" id="KW-0472">Membrane</keyword>